<name>A0A0J9U8C3_DROSI</name>
<dbReference type="GO" id="GO:0045892">
    <property type="term" value="P:negative regulation of DNA-templated transcription"/>
    <property type="evidence" value="ECO:0007669"/>
    <property type="project" value="EnsemblMetazoa"/>
</dbReference>
<dbReference type="GO" id="GO:0010629">
    <property type="term" value="P:negative regulation of gene expression"/>
    <property type="evidence" value="ECO:0007669"/>
    <property type="project" value="EnsemblMetazoa"/>
</dbReference>
<dbReference type="OrthoDB" id="7825943at2759"/>
<dbReference type="GO" id="GO:0048134">
    <property type="term" value="P:germ-line cyst formation"/>
    <property type="evidence" value="ECO:0007669"/>
    <property type="project" value="EnsemblMetazoa"/>
</dbReference>
<evidence type="ECO:0000313" key="1">
    <source>
        <dbReference type="EMBL" id="KMY95765.1"/>
    </source>
</evidence>
<dbReference type="EMBL" id="CM002911">
    <property type="protein sequence ID" value="KMY95765.1"/>
    <property type="molecule type" value="Genomic_DNA"/>
</dbReference>
<dbReference type="GO" id="GO:0043186">
    <property type="term" value="C:P granule"/>
    <property type="evidence" value="ECO:0007669"/>
    <property type="project" value="EnsemblMetazoa"/>
</dbReference>
<dbReference type="GO" id="GO:0031453">
    <property type="term" value="P:positive regulation of heterochromatin formation"/>
    <property type="evidence" value="ECO:0007669"/>
    <property type="project" value="EnsemblMetazoa"/>
</dbReference>
<dbReference type="Proteomes" id="UP000035880">
    <property type="component" value="Chromosome 2R"/>
</dbReference>
<dbReference type="KEGG" id="dsi:Dsimw501_GD11659"/>
<reference evidence="1" key="2">
    <citation type="submission" date="2014-06" db="EMBL/GenBank/DDBJ databases">
        <authorList>
            <person name="Hu T."/>
            <person name="Eisen M.B."/>
            <person name="Thornton K.R."/>
            <person name="Andolfatto P."/>
        </authorList>
    </citation>
    <scope>NUCLEOTIDE SEQUENCE</scope>
    <source>
        <strain evidence="1">W501</strain>
    </source>
</reference>
<reference evidence="1" key="3">
    <citation type="submission" date="2015-04" db="EMBL/GenBank/DDBJ databases">
        <authorList>
            <consortium name="FlyBase"/>
        </authorList>
    </citation>
    <scope>NUCLEOTIDE SEQUENCE</scope>
    <source>
        <strain evidence="1">W501</strain>
    </source>
</reference>
<dbReference type="GO" id="GO:0007277">
    <property type="term" value="P:pole cell development"/>
    <property type="evidence" value="ECO:0007669"/>
    <property type="project" value="EnsemblMetazoa"/>
</dbReference>
<accession>A0A0J9U8C3</accession>
<proteinExistence type="predicted"/>
<dbReference type="GO" id="GO:0008354">
    <property type="term" value="P:germ cell migration"/>
    <property type="evidence" value="ECO:0007669"/>
    <property type="project" value="EnsemblMetazoa"/>
</dbReference>
<organism evidence="1">
    <name type="scientific">Drosophila simulans</name>
    <name type="common">Fruit fly</name>
    <dbReference type="NCBI Taxonomy" id="7240"/>
    <lineage>
        <taxon>Eukaryota</taxon>
        <taxon>Metazoa</taxon>
        <taxon>Ecdysozoa</taxon>
        <taxon>Arthropoda</taxon>
        <taxon>Hexapoda</taxon>
        <taxon>Insecta</taxon>
        <taxon>Pterygota</taxon>
        <taxon>Neoptera</taxon>
        <taxon>Endopterygota</taxon>
        <taxon>Diptera</taxon>
        <taxon>Brachycera</taxon>
        <taxon>Muscomorpha</taxon>
        <taxon>Ephydroidea</taxon>
        <taxon>Drosophilidae</taxon>
        <taxon>Drosophila</taxon>
        <taxon>Sophophora</taxon>
    </lineage>
</organism>
<gene>
    <name evidence="1" type="primary">Dsim\GD11659</name>
    <name evidence="1" type="ORF">Dsimw501_GD11659</name>
</gene>
<dbReference type="AlphaFoldDB" id="A0A0J9U8C3"/>
<protein>
    <submittedName>
        <fullName evidence="1">Uncharacterized protein</fullName>
    </submittedName>
</protein>
<reference evidence="1" key="1">
    <citation type="journal article" date="2013" name="Genome Res.">
        <title>A second-generation assembly of the Drosophila simulans genome provides new insights into patterns of lineage-specific divergence.</title>
        <authorList>
            <person name="Hu T.T."/>
            <person name="Eisen M.B."/>
            <person name="Thornton K.R."/>
            <person name="Andolfatto P."/>
        </authorList>
    </citation>
    <scope>NUCLEOTIDE SEQUENCE [LARGE SCALE GENOMIC DNA]</scope>
    <source>
        <strain evidence="1">W501</strain>
    </source>
</reference>
<dbReference type="CDD" id="cd20259">
    <property type="entry name" value="pgc"/>
    <property type="match status" value="1"/>
</dbReference>
<sequence>MCDYQMEYSFIFEDSSCEGDASMASYDNGFESMWHQVREELQREREVNELCQVFQQNLSLSPPVIADRWRF</sequence>
<dbReference type="Bgee" id="FBgn0183399">
    <property type="expression patterns" value="Expressed in embryo and 3 other cell types or tissues"/>
</dbReference>